<sequence length="238" mass="25118">MEFHWAVDLSSAAFWVALGKIIWINALLSGDNAVVIALACRGLPEHQRKIGMLLGAGAAIVLRVIFTIIIAYLLGVPYLTLIGAVLLLYIAIELVMPKDHGDESKVKASDTLIKAVATIAVADVVMSLDNVIAIAAAADGNWTLIILGLLISVPMIIAGSAILLALIDKFPIIVWGGAAILGFVAGEMLVKDVAVVNYLGQEAAEAYKYPLGIGFAVAVCVVAWLLIKAKGRKAVEQH</sequence>
<feature type="transmembrane region" description="Helical" evidence="6">
    <location>
        <begin position="209"/>
        <end position="227"/>
    </location>
</feature>
<dbReference type="InterPro" id="IPR022301">
    <property type="entry name" value="Integral_membrane_YjbE"/>
</dbReference>
<evidence type="ECO:0000256" key="5">
    <source>
        <dbReference type="ARBA" id="ARBA00023136"/>
    </source>
</evidence>
<comment type="subcellular location">
    <subcellularLocation>
        <location evidence="1">Membrane</location>
        <topology evidence="1">Multi-pass membrane protein</topology>
    </subcellularLocation>
</comment>
<evidence type="ECO:0000256" key="6">
    <source>
        <dbReference type="SAM" id="Phobius"/>
    </source>
</evidence>
<dbReference type="PANTHER" id="PTHR30238">
    <property type="entry name" value="MEMBRANE BOUND PREDICTED REDOX MODULATOR"/>
    <property type="match status" value="1"/>
</dbReference>
<protein>
    <submittedName>
        <fullName evidence="7">Integral membrane protein</fullName>
    </submittedName>
</protein>
<dbReference type="KEGG" id="tso:IZ6_15990"/>
<feature type="transmembrane region" description="Helical" evidence="6">
    <location>
        <begin position="12"/>
        <end position="38"/>
    </location>
</feature>
<keyword evidence="8" id="KW-1185">Reference proteome</keyword>
<organism evidence="7 8">
    <name type="scientific">Terrihabitans soli</name>
    <dbReference type="NCBI Taxonomy" id="708113"/>
    <lineage>
        <taxon>Bacteria</taxon>
        <taxon>Pseudomonadati</taxon>
        <taxon>Pseudomonadota</taxon>
        <taxon>Alphaproteobacteria</taxon>
        <taxon>Hyphomicrobiales</taxon>
        <taxon>Terrihabitans</taxon>
    </lineage>
</organism>
<proteinExistence type="inferred from homology"/>
<evidence type="ECO:0000256" key="3">
    <source>
        <dbReference type="ARBA" id="ARBA00022692"/>
    </source>
</evidence>
<feature type="transmembrane region" description="Helical" evidence="6">
    <location>
        <begin position="144"/>
        <end position="165"/>
    </location>
</feature>
<feature type="transmembrane region" description="Helical" evidence="6">
    <location>
        <begin position="78"/>
        <end position="96"/>
    </location>
</feature>
<evidence type="ECO:0000256" key="2">
    <source>
        <dbReference type="ARBA" id="ARBA00007511"/>
    </source>
</evidence>
<dbReference type="RefSeq" id="WP_222877463.1">
    <property type="nucleotide sequence ID" value="NZ_AP023361.1"/>
</dbReference>
<dbReference type="AlphaFoldDB" id="A0A6S6QKJ1"/>
<keyword evidence="5 6" id="KW-0472">Membrane</keyword>
<comment type="similarity">
    <text evidence="2">Belongs to the TerC family.</text>
</comment>
<name>A0A6S6QKJ1_9HYPH</name>
<feature type="transmembrane region" description="Helical" evidence="6">
    <location>
        <begin position="50"/>
        <end position="72"/>
    </location>
</feature>
<dbReference type="InterPro" id="IPR005496">
    <property type="entry name" value="Integral_membrane_TerC"/>
</dbReference>
<dbReference type="EMBL" id="AP023361">
    <property type="protein sequence ID" value="BCJ90864.1"/>
    <property type="molecule type" value="Genomic_DNA"/>
</dbReference>
<dbReference type="Proteomes" id="UP000515317">
    <property type="component" value="Chromosome"/>
</dbReference>
<keyword evidence="4 6" id="KW-1133">Transmembrane helix</keyword>
<evidence type="ECO:0000256" key="4">
    <source>
        <dbReference type="ARBA" id="ARBA00022989"/>
    </source>
</evidence>
<reference evidence="7 8" key="1">
    <citation type="submission" date="2020-08" db="EMBL/GenBank/DDBJ databases">
        <title>Genome sequence of Rhizobiales bacterium strain IZ6.</title>
        <authorList>
            <person name="Nakai R."/>
            <person name="Naganuma T."/>
        </authorList>
    </citation>
    <scope>NUCLEOTIDE SEQUENCE [LARGE SCALE GENOMIC DNA]</scope>
    <source>
        <strain evidence="7 8">IZ6</strain>
    </source>
</reference>
<dbReference type="Pfam" id="PF03741">
    <property type="entry name" value="TerC"/>
    <property type="match status" value="1"/>
</dbReference>
<evidence type="ECO:0000313" key="8">
    <source>
        <dbReference type="Proteomes" id="UP000515317"/>
    </source>
</evidence>
<gene>
    <name evidence="7" type="ORF">IZ6_15990</name>
</gene>
<keyword evidence="3 6" id="KW-0812">Transmembrane</keyword>
<feature type="transmembrane region" description="Helical" evidence="6">
    <location>
        <begin position="116"/>
        <end position="138"/>
    </location>
</feature>
<dbReference type="PANTHER" id="PTHR30238:SF4">
    <property type="entry name" value="SLL1022 PROTEIN"/>
    <property type="match status" value="1"/>
</dbReference>
<accession>A0A6S6QKJ1</accession>
<feature type="transmembrane region" description="Helical" evidence="6">
    <location>
        <begin position="172"/>
        <end position="189"/>
    </location>
</feature>
<dbReference type="GO" id="GO:0016020">
    <property type="term" value="C:membrane"/>
    <property type="evidence" value="ECO:0007669"/>
    <property type="project" value="UniProtKB-SubCell"/>
</dbReference>
<dbReference type="NCBIfam" id="TIGR03717">
    <property type="entry name" value="R_switched_YjbE"/>
    <property type="match status" value="1"/>
</dbReference>
<evidence type="ECO:0000313" key="7">
    <source>
        <dbReference type="EMBL" id="BCJ90864.1"/>
    </source>
</evidence>
<evidence type="ECO:0000256" key="1">
    <source>
        <dbReference type="ARBA" id="ARBA00004141"/>
    </source>
</evidence>